<evidence type="ECO:0000313" key="1">
    <source>
        <dbReference type="EMBL" id="RZB28864.1"/>
    </source>
</evidence>
<sequence>MIIVRLIWNRYTRDAVSLVKTHGEKLSEVKWMKKSFLGDGE</sequence>
<evidence type="ECO:0000313" key="2">
    <source>
        <dbReference type="Proteomes" id="UP000291831"/>
    </source>
</evidence>
<gene>
    <name evidence="1" type="ORF">AEth_01740</name>
</gene>
<dbReference type="EMBL" id="RPGO01000034">
    <property type="protein sequence ID" value="RZB28864.1"/>
    <property type="molecule type" value="Genomic_DNA"/>
</dbReference>
<dbReference type="AlphaFoldDB" id="A0A8B3S1L2"/>
<proteinExistence type="predicted"/>
<dbReference type="Proteomes" id="UP000291831">
    <property type="component" value="Unassembled WGS sequence"/>
</dbReference>
<protein>
    <submittedName>
        <fullName evidence="1">Uncharacterized protein</fullName>
    </submittedName>
</protein>
<accession>A0A8B3S1L2</accession>
<organism evidence="1 2">
    <name type="scientific">Candidatus Argoarchaeum ethanivorans</name>
    <dbReference type="NCBI Taxonomy" id="2608793"/>
    <lineage>
        <taxon>Archaea</taxon>
        <taxon>Methanobacteriati</taxon>
        <taxon>Methanobacteriota</taxon>
        <taxon>Stenosarchaea group</taxon>
        <taxon>Methanomicrobia</taxon>
        <taxon>Methanosarcinales</taxon>
        <taxon>Methanosarcinales incertae sedis</taxon>
        <taxon>GOM Arc I cluster</taxon>
        <taxon>Candidatus Argoarchaeum</taxon>
    </lineage>
</organism>
<reference evidence="2" key="1">
    <citation type="submission" date="2019-01" db="EMBL/GenBank/DDBJ databases">
        <title>Anaerobic oxidation of ethane by archaea from a marine hydrocarbon seep.</title>
        <authorList>
            <person name="Musat F."/>
        </authorList>
    </citation>
    <scope>NUCLEOTIDE SEQUENCE [LARGE SCALE GENOMIC DNA]</scope>
</reference>
<name>A0A8B3S1L2_9EURY</name>
<comment type="caution">
    <text evidence="1">The sequence shown here is derived from an EMBL/GenBank/DDBJ whole genome shotgun (WGS) entry which is preliminary data.</text>
</comment>